<dbReference type="CDD" id="cd07043">
    <property type="entry name" value="STAS_anti-anti-sigma_factors"/>
    <property type="match status" value="1"/>
</dbReference>
<dbReference type="InterPro" id="IPR002645">
    <property type="entry name" value="STAS_dom"/>
</dbReference>
<evidence type="ECO:0000256" key="1">
    <source>
        <dbReference type="ARBA" id="ARBA00009013"/>
    </source>
</evidence>
<name>A0AB39T4T7_9ACTN</name>
<comment type="similarity">
    <text evidence="1 2">Belongs to the anti-sigma-factor antagonist family.</text>
</comment>
<protein>
    <recommendedName>
        <fullName evidence="2">Anti-sigma factor antagonist</fullName>
    </recommendedName>
</protein>
<gene>
    <name evidence="4" type="ORF">AB5J54_19200</name>
</gene>
<evidence type="ECO:0000256" key="2">
    <source>
        <dbReference type="RuleBase" id="RU003749"/>
    </source>
</evidence>
<dbReference type="NCBIfam" id="TIGR00377">
    <property type="entry name" value="ant_ant_sig"/>
    <property type="match status" value="1"/>
</dbReference>
<dbReference type="Gene3D" id="3.30.750.24">
    <property type="entry name" value="STAS domain"/>
    <property type="match status" value="1"/>
</dbReference>
<reference evidence="4" key="1">
    <citation type="submission" date="2024-07" db="EMBL/GenBank/DDBJ databases">
        <authorList>
            <person name="Yu S.T."/>
        </authorList>
    </citation>
    <scope>NUCLEOTIDE SEQUENCE</scope>
    <source>
        <strain evidence="4">R44</strain>
    </source>
</reference>
<dbReference type="PROSITE" id="PS50801">
    <property type="entry name" value="STAS"/>
    <property type="match status" value="1"/>
</dbReference>
<organism evidence="4">
    <name type="scientific">Streptomyces sp. R44</name>
    <dbReference type="NCBI Taxonomy" id="3238633"/>
    <lineage>
        <taxon>Bacteria</taxon>
        <taxon>Bacillati</taxon>
        <taxon>Actinomycetota</taxon>
        <taxon>Actinomycetes</taxon>
        <taxon>Kitasatosporales</taxon>
        <taxon>Streptomycetaceae</taxon>
        <taxon>Streptomyces</taxon>
    </lineage>
</organism>
<dbReference type="Pfam" id="PF01740">
    <property type="entry name" value="STAS"/>
    <property type="match status" value="1"/>
</dbReference>
<dbReference type="SUPFAM" id="SSF52091">
    <property type="entry name" value="SpoIIaa-like"/>
    <property type="match status" value="1"/>
</dbReference>
<evidence type="ECO:0000259" key="3">
    <source>
        <dbReference type="PROSITE" id="PS50801"/>
    </source>
</evidence>
<dbReference type="InterPro" id="IPR036513">
    <property type="entry name" value="STAS_dom_sf"/>
</dbReference>
<dbReference type="AlphaFoldDB" id="A0AB39T4T7"/>
<proteinExistence type="inferred from homology"/>
<dbReference type="PANTHER" id="PTHR33495">
    <property type="entry name" value="ANTI-SIGMA FACTOR ANTAGONIST TM_1081-RELATED-RELATED"/>
    <property type="match status" value="1"/>
</dbReference>
<dbReference type="EMBL" id="CP163444">
    <property type="protein sequence ID" value="XDQ72499.1"/>
    <property type="molecule type" value="Genomic_DNA"/>
</dbReference>
<dbReference type="RefSeq" id="WP_369145138.1">
    <property type="nucleotide sequence ID" value="NZ_CP163444.1"/>
</dbReference>
<sequence length="141" mass="14830">MTSLPNGLPATAEPLDVALRLPVVAVLFEPGPDRVLARVSGEIDMDDAGSLRQDLTTALDSSSLGLDIDLSAVTFMDSSGLHLLVDLNRLALKNGKSLVLTALSRPVARLLELTGADHVVTVRGWTALKPPPIGGGRHPRP</sequence>
<accession>A0AB39T4T7</accession>
<evidence type="ECO:0000313" key="4">
    <source>
        <dbReference type="EMBL" id="XDQ72499.1"/>
    </source>
</evidence>
<dbReference type="InterPro" id="IPR003658">
    <property type="entry name" value="Anti-sigma_ant"/>
</dbReference>
<dbReference type="PANTHER" id="PTHR33495:SF2">
    <property type="entry name" value="ANTI-SIGMA FACTOR ANTAGONIST TM_1081-RELATED"/>
    <property type="match status" value="1"/>
</dbReference>
<feature type="domain" description="STAS" evidence="3">
    <location>
        <begin position="32"/>
        <end position="115"/>
    </location>
</feature>
<dbReference type="GO" id="GO:0043856">
    <property type="term" value="F:anti-sigma factor antagonist activity"/>
    <property type="evidence" value="ECO:0007669"/>
    <property type="project" value="InterPro"/>
</dbReference>